<dbReference type="AlphaFoldDB" id="A0A9D1JMJ8"/>
<reference evidence="1" key="1">
    <citation type="submission" date="2020-10" db="EMBL/GenBank/DDBJ databases">
        <authorList>
            <person name="Gilroy R."/>
        </authorList>
    </citation>
    <scope>NUCLEOTIDE SEQUENCE</scope>
    <source>
        <strain evidence="1">6276</strain>
    </source>
</reference>
<protein>
    <submittedName>
        <fullName evidence="1">Uncharacterized protein</fullName>
    </submittedName>
</protein>
<proteinExistence type="predicted"/>
<evidence type="ECO:0000313" key="2">
    <source>
        <dbReference type="Proteomes" id="UP000823928"/>
    </source>
</evidence>
<gene>
    <name evidence="1" type="ORF">IAC10_01225</name>
</gene>
<organism evidence="1 2">
    <name type="scientific">Candidatus Scatousia excrementigallinarum</name>
    <dbReference type="NCBI Taxonomy" id="2840935"/>
    <lineage>
        <taxon>Bacteria</taxon>
        <taxon>Candidatus Scatousia</taxon>
    </lineage>
</organism>
<accession>A0A9D1JMJ8</accession>
<comment type="caution">
    <text evidence="1">The sequence shown here is derived from an EMBL/GenBank/DDBJ whole genome shotgun (WGS) entry which is preliminary data.</text>
</comment>
<dbReference type="EMBL" id="DVIU01000025">
    <property type="protein sequence ID" value="HIS35240.1"/>
    <property type="molecule type" value="Genomic_DNA"/>
</dbReference>
<evidence type="ECO:0000313" key="1">
    <source>
        <dbReference type="EMBL" id="HIS35240.1"/>
    </source>
</evidence>
<name>A0A9D1JMJ8_9BACT</name>
<sequence length="66" mass="7591">MKNKVCCVCGKVELSKDEIGLTKKLISKNSCNFYCISCLAEYLDVTEEELRDKIEEFKEEGCTLFK</sequence>
<reference evidence="1" key="2">
    <citation type="journal article" date="2021" name="PeerJ">
        <title>Extensive microbial diversity within the chicken gut microbiome revealed by metagenomics and culture.</title>
        <authorList>
            <person name="Gilroy R."/>
            <person name="Ravi A."/>
            <person name="Getino M."/>
            <person name="Pursley I."/>
            <person name="Horton D.L."/>
            <person name="Alikhan N.F."/>
            <person name="Baker D."/>
            <person name="Gharbi K."/>
            <person name="Hall N."/>
            <person name="Watson M."/>
            <person name="Adriaenssens E.M."/>
            <person name="Foster-Nyarko E."/>
            <person name="Jarju S."/>
            <person name="Secka A."/>
            <person name="Antonio M."/>
            <person name="Oren A."/>
            <person name="Chaudhuri R.R."/>
            <person name="La Ragione R."/>
            <person name="Hildebrand F."/>
            <person name="Pallen M.J."/>
        </authorList>
    </citation>
    <scope>NUCLEOTIDE SEQUENCE</scope>
    <source>
        <strain evidence="1">6276</strain>
    </source>
</reference>
<dbReference type="Proteomes" id="UP000823928">
    <property type="component" value="Unassembled WGS sequence"/>
</dbReference>